<comment type="caution">
    <text evidence="1">The sequence shown here is derived from an EMBL/GenBank/DDBJ whole genome shotgun (WGS) entry which is preliminary data.</text>
</comment>
<evidence type="ECO:0000313" key="2">
    <source>
        <dbReference type="Proteomes" id="UP001595457"/>
    </source>
</evidence>
<dbReference type="EMBL" id="JBHRSJ010000001">
    <property type="protein sequence ID" value="MFC2970936.1"/>
    <property type="molecule type" value="Genomic_DNA"/>
</dbReference>
<sequence>MSYPRIDGKKMAAGEFKHTWNADLVYFDGPLVSLYKAEDGSDLLYVWLDCTGKSNRWCMFPVTRANLWNYLEKEKSLREVFEASKWVVVFQTGSSLKRSGLIKTTWSDLPENYLPDNDSYLDDDVATKAAGKLAAEIAEEYLLGLDGELFIEDLTEIPKVYQQLYSFHYGLEHIERPAVRNSITRLTQRWSGGFNAVHLFSGLQDVTPSIHRAKVCELRFNSPGFIRLELLGNLARQVEIAANRVADEDYFSQLQDFYTSTYRYFNDHELSGFDNESGVESRPLTPEAEKELRGKVVLFFRLLGWGEKHECLDALGINPLQQLRVLLAYYRRLRKLRPYLVSGNLILGRSPLVNGS</sequence>
<evidence type="ECO:0000313" key="1">
    <source>
        <dbReference type="EMBL" id="MFC2970936.1"/>
    </source>
</evidence>
<dbReference type="Proteomes" id="UP001595457">
    <property type="component" value="Unassembled WGS sequence"/>
</dbReference>
<keyword evidence="2" id="KW-1185">Reference proteome</keyword>
<accession>A0ABV7ANB5</accession>
<proteinExistence type="predicted"/>
<protein>
    <submittedName>
        <fullName evidence="1">Uncharacterized protein</fullName>
    </submittedName>
</protein>
<organism evidence="1 2">
    <name type="scientific">Azotobacter bryophylli</name>
    <dbReference type="NCBI Taxonomy" id="1986537"/>
    <lineage>
        <taxon>Bacteria</taxon>
        <taxon>Pseudomonadati</taxon>
        <taxon>Pseudomonadota</taxon>
        <taxon>Gammaproteobacteria</taxon>
        <taxon>Pseudomonadales</taxon>
        <taxon>Pseudomonadaceae</taxon>
        <taxon>Azotobacter</taxon>
    </lineage>
</organism>
<gene>
    <name evidence="1" type="ORF">ACFOJE_01735</name>
</gene>
<reference evidence="2" key="1">
    <citation type="journal article" date="2019" name="Int. J. Syst. Evol. Microbiol.">
        <title>The Global Catalogue of Microorganisms (GCM) 10K type strain sequencing project: providing services to taxonomists for standard genome sequencing and annotation.</title>
        <authorList>
            <consortium name="The Broad Institute Genomics Platform"/>
            <consortium name="The Broad Institute Genome Sequencing Center for Infectious Disease"/>
            <person name="Wu L."/>
            <person name="Ma J."/>
        </authorList>
    </citation>
    <scope>NUCLEOTIDE SEQUENCE [LARGE SCALE GENOMIC DNA]</scope>
    <source>
        <strain evidence="2">KCTC 62195</strain>
    </source>
</reference>
<dbReference type="RefSeq" id="WP_377812502.1">
    <property type="nucleotide sequence ID" value="NZ_JBHRSJ010000001.1"/>
</dbReference>
<name>A0ABV7ANB5_9GAMM</name>